<proteinExistence type="inferred from homology"/>
<dbReference type="EMBL" id="JAYMRW010000021">
    <property type="protein sequence ID" value="MEM5452418.1"/>
    <property type="molecule type" value="Genomic_DNA"/>
</dbReference>
<evidence type="ECO:0000256" key="1">
    <source>
        <dbReference type="ARBA" id="ARBA00001974"/>
    </source>
</evidence>
<evidence type="ECO:0000256" key="4">
    <source>
        <dbReference type="ARBA" id="ARBA00022827"/>
    </source>
</evidence>
<keyword evidence="9" id="KW-1185">Reference proteome</keyword>
<dbReference type="RefSeq" id="WP_406954049.1">
    <property type="nucleotide sequence ID" value="NZ_JAYMRW010000021.1"/>
</dbReference>
<dbReference type="InterPro" id="IPR006091">
    <property type="entry name" value="Acyl-CoA_Oxase/DH_mid-dom"/>
</dbReference>
<keyword evidence="4" id="KW-0274">FAD</keyword>
<gene>
    <name evidence="8" type="ORF">VSR33_33770</name>
</gene>
<dbReference type="InterPro" id="IPR009100">
    <property type="entry name" value="AcylCoA_DH/oxidase_NM_dom_sf"/>
</dbReference>
<dbReference type="Pfam" id="PF02770">
    <property type="entry name" value="Acyl-CoA_dh_M"/>
    <property type="match status" value="1"/>
</dbReference>
<comment type="cofactor">
    <cofactor evidence="1">
        <name>FAD</name>
        <dbReference type="ChEBI" id="CHEBI:57692"/>
    </cofactor>
</comment>
<comment type="similarity">
    <text evidence="2">Belongs to the acyl-CoA dehydrogenase family.</text>
</comment>
<dbReference type="InterPro" id="IPR052904">
    <property type="entry name" value="Acyl-CoA_dehydrogenase-like"/>
</dbReference>
<keyword evidence="3" id="KW-0285">Flavoprotein</keyword>
<evidence type="ECO:0000256" key="3">
    <source>
        <dbReference type="ARBA" id="ARBA00022630"/>
    </source>
</evidence>
<dbReference type="Gene3D" id="6.10.250.600">
    <property type="match status" value="1"/>
</dbReference>
<dbReference type="GO" id="GO:0008470">
    <property type="term" value="F:3-methylbutanoyl-CoA dehydrogenase activity"/>
    <property type="evidence" value="ECO:0007669"/>
    <property type="project" value="UniProtKB-EC"/>
</dbReference>
<dbReference type="EC" id="1.3.8.4" evidence="8"/>
<feature type="domain" description="Acyl-CoA dehydrogenase/oxidase C-terminal" evidence="5">
    <location>
        <begin position="298"/>
        <end position="462"/>
    </location>
</feature>
<dbReference type="Pfam" id="PF00441">
    <property type="entry name" value="Acyl-CoA_dh_1"/>
    <property type="match status" value="1"/>
</dbReference>
<dbReference type="PANTHER" id="PTHR42707">
    <property type="entry name" value="ACYL-COA DEHYDROGENASE"/>
    <property type="match status" value="1"/>
</dbReference>
<name>A0ABU9SNG7_9BURK</name>
<dbReference type="SUPFAM" id="SSF56645">
    <property type="entry name" value="Acyl-CoA dehydrogenase NM domain-like"/>
    <property type="match status" value="1"/>
</dbReference>
<dbReference type="Pfam" id="PF18158">
    <property type="entry name" value="AidB_N"/>
    <property type="match status" value="1"/>
</dbReference>
<dbReference type="PROSITE" id="PS00072">
    <property type="entry name" value="ACYL_COA_DH_1"/>
    <property type="match status" value="1"/>
</dbReference>
<evidence type="ECO:0000313" key="8">
    <source>
        <dbReference type="EMBL" id="MEM5452418.1"/>
    </source>
</evidence>
<sequence length="573" mass="63007">MNPTEVTHRPGTTHEVTNQAPPLVDYNLFTTDAALGEALARAGANWHRETLARHGETLGKAQTLALADLANRHEPELHTHSPRGERIDAIEFHPAWHELLALLREQGLHALPYSDPQPGAMAARCAGYFLHAQLESGSLCPLTMTFASIGVLQREPALFETLRAPLYTREHDARDLPLAQKRSMMIGMGMTEKQGGSDVRSNRTEARPAGIEAGRGAAYLLTGHKWFFSAPQCDAHLVLARTTEHDGLSCFFVPRYRPDGTKNAVDVQRLKNKLGNRSNASSEVEFFDAYGVMIGDEGRGVPTIIEMANYTRLDCVIGSAALMRAALVQAIHHARHRSAFGRVLAEQPLMQNVLADLALESEAATALFMRLARAFEDSAEAKPGDTDDTLLEARAWRRIVTPAAKFWVCKRALAFTGEAMEVWGGNGYVEEGPMARFYREAPVNSIWEGSGNVMCLDVLRALEREADAAQALFLAWRRDAQTHPVLNAALDRLSVLLNGAPGTREASARRIAQQIVLIAQAMLLRDGPPEIAEAFIATRLDEHDADCDRVFGTLPARFDHAAIIERAFPSRPV</sequence>
<dbReference type="InterPro" id="IPR036250">
    <property type="entry name" value="AcylCo_DH-like_C"/>
</dbReference>
<dbReference type="NCBIfam" id="NF008594">
    <property type="entry name" value="PRK11561.1"/>
    <property type="match status" value="1"/>
</dbReference>
<dbReference type="InterPro" id="IPR041504">
    <property type="entry name" value="AidB_N"/>
</dbReference>
<dbReference type="PROSITE" id="PS00073">
    <property type="entry name" value="ACYL_COA_DH_2"/>
    <property type="match status" value="1"/>
</dbReference>
<evidence type="ECO:0000313" key="9">
    <source>
        <dbReference type="Proteomes" id="UP001390669"/>
    </source>
</evidence>
<dbReference type="Proteomes" id="UP001390669">
    <property type="component" value="Unassembled WGS sequence"/>
</dbReference>
<dbReference type="Gene3D" id="2.40.110.20">
    <property type="match status" value="1"/>
</dbReference>
<evidence type="ECO:0000256" key="2">
    <source>
        <dbReference type="ARBA" id="ARBA00009347"/>
    </source>
</evidence>
<dbReference type="InterPro" id="IPR006089">
    <property type="entry name" value="Acyl-CoA_DH_CS"/>
</dbReference>
<feature type="domain" description="Adaptive response protein AidB N-terminal" evidence="7">
    <location>
        <begin position="18"/>
        <end position="172"/>
    </location>
</feature>
<evidence type="ECO:0000259" key="7">
    <source>
        <dbReference type="Pfam" id="PF18158"/>
    </source>
</evidence>
<feature type="domain" description="Acyl-CoA oxidase/dehydrogenase middle" evidence="6">
    <location>
        <begin position="188"/>
        <end position="287"/>
    </location>
</feature>
<dbReference type="SUPFAM" id="SSF47203">
    <property type="entry name" value="Acyl-CoA dehydrogenase C-terminal domain-like"/>
    <property type="match status" value="1"/>
</dbReference>
<evidence type="ECO:0000259" key="5">
    <source>
        <dbReference type="Pfam" id="PF00441"/>
    </source>
</evidence>
<accession>A0ABU9SNG7</accession>
<keyword evidence="8" id="KW-0560">Oxidoreductase</keyword>
<comment type="caution">
    <text evidence="8">The sequence shown here is derived from an EMBL/GenBank/DDBJ whole genome shotgun (WGS) entry which is preliminary data.</text>
</comment>
<reference evidence="8 9" key="1">
    <citation type="submission" date="2024-01" db="EMBL/GenBank/DDBJ databases">
        <title>The diversity of rhizobia nodulating Mimosa spp. in eleven states of Brazil covering several biomes is determined by host plant, location, and edaphic factors.</title>
        <authorList>
            <person name="Rouws L."/>
            <person name="Barauna A."/>
            <person name="Beukes C."/>
            <person name="De Faria S.M."/>
            <person name="Gross E."/>
            <person name="Dos Reis Junior F.B."/>
            <person name="Simon M."/>
            <person name="Maluk M."/>
            <person name="Odee D.W."/>
            <person name="Kenicer G."/>
            <person name="Young J.P.W."/>
            <person name="Reis V.M."/>
            <person name="Zilli J."/>
            <person name="James E.K."/>
        </authorList>
    </citation>
    <scope>NUCLEOTIDE SEQUENCE [LARGE SCALE GENOMIC DNA]</scope>
    <source>
        <strain evidence="8 9">JPY164</strain>
    </source>
</reference>
<dbReference type="Gene3D" id="1.20.140.10">
    <property type="entry name" value="Butyryl-CoA Dehydrogenase, subunit A, domain 3"/>
    <property type="match status" value="1"/>
</dbReference>
<dbReference type="InterPro" id="IPR009075">
    <property type="entry name" value="AcylCo_DH/oxidase_C"/>
</dbReference>
<dbReference type="PANTHER" id="PTHR42707:SF3">
    <property type="entry name" value="ACYL-COA DEHYDROGENASE AIDB-RELATED"/>
    <property type="match status" value="1"/>
</dbReference>
<organism evidence="8 9">
    <name type="scientific">Paraburkholderia guartelaensis</name>
    <dbReference type="NCBI Taxonomy" id="2546446"/>
    <lineage>
        <taxon>Bacteria</taxon>
        <taxon>Pseudomonadati</taxon>
        <taxon>Pseudomonadota</taxon>
        <taxon>Betaproteobacteria</taxon>
        <taxon>Burkholderiales</taxon>
        <taxon>Burkholderiaceae</taxon>
        <taxon>Paraburkholderia</taxon>
    </lineage>
</organism>
<evidence type="ECO:0000259" key="6">
    <source>
        <dbReference type="Pfam" id="PF02770"/>
    </source>
</evidence>
<protein>
    <submittedName>
        <fullName evidence="8">Isovaleryl-CoA dehydrogenase</fullName>
        <ecNumber evidence="8">1.3.8.4</ecNumber>
    </submittedName>
</protein>